<keyword evidence="1" id="KW-0812">Transmembrane</keyword>
<dbReference type="RefSeq" id="WP_008480861.1">
    <property type="nucleotide sequence ID" value="NZ_CAGS01000504.1"/>
</dbReference>
<dbReference type="Proteomes" id="UP000004221">
    <property type="component" value="Unassembled WGS sequence"/>
</dbReference>
<sequence length="63" mass="6697">MNVVGPAIVTPIIAIVFVAAMLIGTGEVLLWLAKDFSHTISIAFATGLMFAYTLVAWAFARGK</sequence>
<dbReference type="AlphaFoldDB" id="I4EM16"/>
<name>I4EM16_9BACT</name>
<evidence type="ECO:0000313" key="2">
    <source>
        <dbReference type="EMBL" id="CCF85729.1"/>
    </source>
</evidence>
<proteinExistence type="predicted"/>
<evidence type="ECO:0000256" key="1">
    <source>
        <dbReference type="SAM" id="Phobius"/>
    </source>
</evidence>
<keyword evidence="1" id="KW-1133">Transmembrane helix</keyword>
<comment type="caution">
    <text evidence="2">The sequence shown here is derived from an EMBL/GenBank/DDBJ whole genome shotgun (WGS) entry which is preliminary data.</text>
</comment>
<feature type="transmembrane region" description="Helical" evidence="1">
    <location>
        <begin position="12"/>
        <end position="33"/>
    </location>
</feature>
<gene>
    <name evidence="2" type="ORF">NITHO_5520004</name>
</gene>
<organism evidence="2 3">
    <name type="scientific">Nitrolancea hollandica Lb</name>
    <dbReference type="NCBI Taxonomy" id="1129897"/>
    <lineage>
        <taxon>Bacteria</taxon>
        <taxon>Pseudomonadati</taxon>
        <taxon>Thermomicrobiota</taxon>
        <taxon>Thermomicrobia</taxon>
        <taxon>Sphaerobacterales</taxon>
        <taxon>Sphaerobacterineae</taxon>
        <taxon>Sphaerobacteraceae</taxon>
        <taxon>Nitrolancea</taxon>
    </lineage>
</organism>
<evidence type="ECO:0000313" key="3">
    <source>
        <dbReference type="Proteomes" id="UP000004221"/>
    </source>
</evidence>
<feature type="transmembrane region" description="Helical" evidence="1">
    <location>
        <begin position="39"/>
        <end position="60"/>
    </location>
</feature>
<keyword evidence="1" id="KW-0472">Membrane</keyword>
<dbReference type="EMBL" id="CAGS01000504">
    <property type="protein sequence ID" value="CCF85729.1"/>
    <property type="molecule type" value="Genomic_DNA"/>
</dbReference>
<protein>
    <submittedName>
        <fullName evidence="2">Uncharacterized protein</fullName>
    </submittedName>
</protein>
<accession>I4EM16</accession>
<reference evidence="2 3" key="1">
    <citation type="journal article" date="2012" name="ISME J.">
        <title>Nitrification expanded: discovery, physiology and genomics of a nitrite-oxidizing bacterium from the phylum Chloroflexi.</title>
        <authorList>
            <person name="Sorokin D.Y."/>
            <person name="Lucker S."/>
            <person name="Vejmelkova D."/>
            <person name="Kostrikina N.A."/>
            <person name="Kleerebezem R."/>
            <person name="Rijpstra W.I."/>
            <person name="Damste J.S."/>
            <person name="Le Paslier D."/>
            <person name="Muyzer G."/>
            <person name="Wagner M."/>
            <person name="van Loosdrecht M.C."/>
            <person name="Daims H."/>
        </authorList>
    </citation>
    <scope>NUCLEOTIDE SEQUENCE [LARGE SCALE GENOMIC DNA]</scope>
    <source>
        <strain evidence="3">none</strain>
    </source>
</reference>
<keyword evidence="3" id="KW-1185">Reference proteome</keyword>